<dbReference type="Proteomes" id="UP000663882">
    <property type="component" value="Unassembled WGS sequence"/>
</dbReference>
<evidence type="ECO:0000313" key="2">
    <source>
        <dbReference type="EMBL" id="CAF1125762.1"/>
    </source>
</evidence>
<gene>
    <name evidence="3" type="ORF">OTI717_LOCUS15529</name>
    <name evidence="2" type="ORF">RFH988_LOCUS20596</name>
</gene>
<dbReference type="PANTHER" id="PTHR34310:SF5">
    <property type="entry name" value="DUF427 DOMAIN PROTEIN (AFU_ORTHOLOGUE AFUA_3G02220)"/>
    <property type="match status" value="1"/>
</dbReference>
<organism evidence="2 4">
    <name type="scientific">Rotaria sordida</name>
    <dbReference type="NCBI Taxonomy" id="392033"/>
    <lineage>
        <taxon>Eukaryota</taxon>
        <taxon>Metazoa</taxon>
        <taxon>Spiralia</taxon>
        <taxon>Gnathifera</taxon>
        <taxon>Rotifera</taxon>
        <taxon>Eurotatoria</taxon>
        <taxon>Bdelloidea</taxon>
        <taxon>Philodinida</taxon>
        <taxon>Philodinidae</taxon>
        <taxon>Rotaria</taxon>
    </lineage>
</organism>
<comment type="caution">
    <text evidence="2">The sequence shown here is derived from an EMBL/GenBank/DDBJ whole genome shotgun (WGS) entry which is preliminary data.</text>
</comment>
<dbReference type="OrthoDB" id="18996at2759"/>
<evidence type="ECO:0000313" key="3">
    <source>
        <dbReference type="EMBL" id="CAF3750099.1"/>
    </source>
</evidence>
<dbReference type="AlphaFoldDB" id="A0A814QVS7"/>
<protein>
    <recommendedName>
        <fullName evidence="1">DUF427 domain-containing protein</fullName>
    </recommendedName>
</protein>
<evidence type="ECO:0000259" key="1">
    <source>
        <dbReference type="Pfam" id="PF04248"/>
    </source>
</evidence>
<dbReference type="Pfam" id="PF04248">
    <property type="entry name" value="NTP_transf_9"/>
    <property type="match status" value="1"/>
</dbReference>
<dbReference type="PANTHER" id="PTHR34310">
    <property type="entry name" value="DUF427 DOMAIN PROTEIN (AFU_ORTHOLOGUE AFUA_3G02220)"/>
    <property type="match status" value="1"/>
</dbReference>
<dbReference type="InterPro" id="IPR038694">
    <property type="entry name" value="DUF427_sf"/>
</dbReference>
<dbReference type="Proteomes" id="UP000663823">
    <property type="component" value="Unassembled WGS sequence"/>
</dbReference>
<sequence length="114" mass="12721">MGTPAAAGPESSTAIPVGKRLKAIWNGIIIADSDKAIKFDNHIYFPPDSINRQYLEDSSTHTRCPWKGLASYMTIVVGDNRLVDAVWYYPMPNEAAKDIKDYFAFVPDVQIVED</sequence>
<reference evidence="2" key="1">
    <citation type="submission" date="2021-02" db="EMBL/GenBank/DDBJ databases">
        <authorList>
            <person name="Nowell W R."/>
        </authorList>
    </citation>
    <scope>NUCLEOTIDE SEQUENCE</scope>
</reference>
<dbReference type="InterPro" id="IPR007361">
    <property type="entry name" value="DUF427"/>
</dbReference>
<dbReference type="EMBL" id="CAJNOO010001271">
    <property type="protein sequence ID" value="CAF1125762.1"/>
    <property type="molecule type" value="Genomic_DNA"/>
</dbReference>
<dbReference type="EMBL" id="CAJOAX010001843">
    <property type="protein sequence ID" value="CAF3750099.1"/>
    <property type="molecule type" value="Genomic_DNA"/>
</dbReference>
<feature type="domain" description="DUF427" evidence="1">
    <location>
        <begin position="22"/>
        <end position="107"/>
    </location>
</feature>
<accession>A0A814QVS7</accession>
<dbReference type="Gene3D" id="2.170.150.40">
    <property type="entry name" value="Domain of unknown function (DUF427)"/>
    <property type="match status" value="1"/>
</dbReference>
<proteinExistence type="predicted"/>
<evidence type="ECO:0000313" key="4">
    <source>
        <dbReference type="Proteomes" id="UP000663882"/>
    </source>
</evidence>
<name>A0A814QVS7_9BILA</name>